<reference evidence="1 2" key="1">
    <citation type="submission" date="2019-04" db="EMBL/GenBank/DDBJ databases">
        <title>Niastella caeni sp. nov., isolated from activated sludge.</title>
        <authorList>
            <person name="Sheng M."/>
        </authorList>
    </citation>
    <scope>NUCLEOTIDE SEQUENCE [LARGE SCALE GENOMIC DNA]</scope>
    <source>
        <strain evidence="1 2">HX-2-15</strain>
    </source>
</reference>
<protein>
    <submittedName>
        <fullName evidence="1">Four helix bundle protein</fullName>
    </submittedName>
</protein>
<dbReference type="NCBIfam" id="TIGR02436">
    <property type="entry name" value="four helix bundle protein"/>
    <property type="match status" value="1"/>
</dbReference>
<dbReference type="OrthoDB" id="285993at2"/>
<dbReference type="PANTHER" id="PTHR38471">
    <property type="entry name" value="FOUR HELIX BUNDLE PROTEIN"/>
    <property type="match status" value="1"/>
</dbReference>
<dbReference type="EMBL" id="STFF01000009">
    <property type="protein sequence ID" value="THU33429.1"/>
    <property type="molecule type" value="Genomic_DNA"/>
</dbReference>
<dbReference type="SUPFAM" id="SSF158446">
    <property type="entry name" value="IVS-encoded protein-like"/>
    <property type="match status" value="1"/>
</dbReference>
<dbReference type="RefSeq" id="WP_136579919.1">
    <property type="nucleotide sequence ID" value="NZ_STFF01000009.1"/>
</dbReference>
<name>A0A4S8HGY9_9BACT</name>
<sequence>MQKELFVHNPILKLSFDFSLLVIDYCENLHAVRKFIIANQLLKSATSIGANAMEAQSAESKDDFIHKMKVSAKEAEETQYWLMLCEYSPNYPECKTLIMKLEEIHKILGKILSTSKKK</sequence>
<comment type="caution">
    <text evidence="1">The sequence shown here is derived from an EMBL/GenBank/DDBJ whole genome shotgun (WGS) entry which is preliminary data.</text>
</comment>
<dbReference type="Pfam" id="PF05635">
    <property type="entry name" value="23S_rRNA_IVP"/>
    <property type="match status" value="1"/>
</dbReference>
<dbReference type="AlphaFoldDB" id="A0A4S8HGY9"/>
<evidence type="ECO:0000313" key="2">
    <source>
        <dbReference type="Proteomes" id="UP000306918"/>
    </source>
</evidence>
<accession>A0A4S8HGY9</accession>
<dbReference type="Proteomes" id="UP000306918">
    <property type="component" value="Unassembled WGS sequence"/>
</dbReference>
<dbReference type="InterPro" id="IPR012657">
    <property type="entry name" value="23S_rRNA-intervening_sequence"/>
</dbReference>
<dbReference type="InterPro" id="IPR036583">
    <property type="entry name" value="23S_rRNA_IVS_sf"/>
</dbReference>
<dbReference type="PIRSF" id="PIRSF035652">
    <property type="entry name" value="CHP02436"/>
    <property type="match status" value="1"/>
</dbReference>
<organism evidence="1 2">
    <name type="scientific">Niastella caeni</name>
    <dbReference type="NCBI Taxonomy" id="2569763"/>
    <lineage>
        <taxon>Bacteria</taxon>
        <taxon>Pseudomonadati</taxon>
        <taxon>Bacteroidota</taxon>
        <taxon>Chitinophagia</taxon>
        <taxon>Chitinophagales</taxon>
        <taxon>Chitinophagaceae</taxon>
        <taxon>Niastella</taxon>
    </lineage>
</organism>
<dbReference type="PANTHER" id="PTHR38471:SF2">
    <property type="entry name" value="FOUR HELIX BUNDLE PROTEIN"/>
    <property type="match status" value="1"/>
</dbReference>
<evidence type="ECO:0000313" key="1">
    <source>
        <dbReference type="EMBL" id="THU33429.1"/>
    </source>
</evidence>
<dbReference type="Gene3D" id="1.20.1440.60">
    <property type="entry name" value="23S rRNA-intervening sequence"/>
    <property type="match status" value="1"/>
</dbReference>
<keyword evidence="2" id="KW-1185">Reference proteome</keyword>
<proteinExistence type="predicted"/>
<gene>
    <name evidence="1" type="ORF">FAM09_25090</name>
</gene>